<name>A0A158HVW8_CABSO</name>
<feature type="binding site" evidence="3">
    <location>
        <position position="154"/>
    </location>
    <ligand>
        <name>a divalent metal cation</name>
        <dbReference type="ChEBI" id="CHEBI:60240"/>
    </ligand>
</feature>
<gene>
    <name evidence="5" type="ORF">AWB64_05104</name>
</gene>
<feature type="domain" description="SMP-30/Gluconolactonase/LRE-like region" evidence="4">
    <location>
        <begin position="21"/>
        <end position="263"/>
    </location>
</feature>
<dbReference type="Proteomes" id="UP000054893">
    <property type="component" value="Unassembled WGS sequence"/>
</dbReference>
<evidence type="ECO:0000256" key="3">
    <source>
        <dbReference type="PIRSR" id="PIRSR605511-2"/>
    </source>
</evidence>
<dbReference type="SUPFAM" id="SSF63829">
    <property type="entry name" value="Calcium-dependent phosphotriesterase"/>
    <property type="match status" value="1"/>
</dbReference>
<keyword evidence="3" id="KW-0479">Metal-binding</keyword>
<feature type="binding site" evidence="3">
    <location>
        <position position="109"/>
    </location>
    <ligand>
        <name>substrate</name>
    </ligand>
</feature>
<organism evidence="5 6">
    <name type="scientific">Caballeronia sordidicola</name>
    <name type="common">Burkholderia sordidicola</name>
    <dbReference type="NCBI Taxonomy" id="196367"/>
    <lineage>
        <taxon>Bacteria</taxon>
        <taxon>Pseudomonadati</taxon>
        <taxon>Pseudomonadota</taxon>
        <taxon>Betaproteobacteria</taxon>
        <taxon>Burkholderiales</taxon>
        <taxon>Burkholderiaceae</taxon>
        <taxon>Caballeronia</taxon>
    </lineage>
</organism>
<feature type="active site" description="Proton donor/acceptor" evidence="2">
    <location>
        <position position="204"/>
    </location>
</feature>
<accession>A0A158HVW8</accession>
<dbReference type="InterPro" id="IPR011042">
    <property type="entry name" value="6-blade_b-propeller_TolB-like"/>
</dbReference>
<dbReference type="AlphaFoldDB" id="A0A158HVW8"/>
<dbReference type="GO" id="GO:0019853">
    <property type="term" value="P:L-ascorbic acid biosynthetic process"/>
    <property type="evidence" value="ECO:0007669"/>
    <property type="project" value="TreeGrafter"/>
</dbReference>
<dbReference type="InterPro" id="IPR005511">
    <property type="entry name" value="SMP-30"/>
</dbReference>
<dbReference type="InterPro" id="IPR013658">
    <property type="entry name" value="SGL"/>
</dbReference>
<keyword evidence="3" id="KW-0862">Zinc</keyword>
<feature type="binding site" evidence="3">
    <location>
        <position position="107"/>
    </location>
    <ligand>
        <name>substrate</name>
    </ligand>
</feature>
<evidence type="ECO:0000256" key="1">
    <source>
        <dbReference type="ARBA" id="ARBA00008853"/>
    </source>
</evidence>
<dbReference type="GO" id="GO:0004341">
    <property type="term" value="F:gluconolactonase activity"/>
    <property type="evidence" value="ECO:0007669"/>
    <property type="project" value="TreeGrafter"/>
</dbReference>
<dbReference type="PANTHER" id="PTHR10907:SF47">
    <property type="entry name" value="REGUCALCIN"/>
    <property type="match status" value="1"/>
</dbReference>
<dbReference type="Pfam" id="PF08450">
    <property type="entry name" value="SGL"/>
    <property type="match status" value="1"/>
</dbReference>
<dbReference type="OrthoDB" id="9775406at2"/>
<dbReference type="PANTHER" id="PTHR10907">
    <property type="entry name" value="REGUCALCIN"/>
    <property type="match status" value="1"/>
</dbReference>
<reference evidence="5 6" key="1">
    <citation type="submission" date="2016-01" db="EMBL/GenBank/DDBJ databases">
        <authorList>
            <person name="Oliw E.H."/>
        </authorList>
    </citation>
    <scope>NUCLEOTIDE SEQUENCE [LARGE SCALE GENOMIC DNA]</scope>
    <source>
        <strain evidence="5">LMG 22029</strain>
    </source>
</reference>
<feature type="binding site" evidence="3">
    <location>
        <position position="204"/>
    </location>
    <ligand>
        <name>a divalent metal cation</name>
        <dbReference type="ChEBI" id="CHEBI:60240"/>
    </ligand>
</feature>
<comment type="similarity">
    <text evidence="1">Belongs to the SMP-30/CGR1 family.</text>
</comment>
<proteinExistence type="inferred from homology"/>
<comment type="cofactor">
    <cofactor evidence="3">
        <name>Zn(2+)</name>
        <dbReference type="ChEBI" id="CHEBI:29105"/>
    </cofactor>
    <text evidence="3">Binds 1 divalent metal cation per subunit.</text>
</comment>
<sequence length="297" mass="32448">MTAHGETSGTWERVGDTRDILGESAFWSVAEQALYWVDIRGHFIRRRGWRDGNVQSWTMPELVGCIAPRSRKPGLIVALRSAIAFFDPATGTLERIDAPHAAEPEMRFNDGRCDRQGRFWVGSMDDVGRGPVGALYRFDGARLTRVIEGVAVPNSLCWSPDGGTLYFADGNEPVIWSFPFDKATGEPGDRRLFARLPDGAGIPDGATVDKHGFLWSAQYGGSVVTRYAPDGSVERVLPVPVTQPACCCFGGPDMRTLFVTTATRRLSAEALERQPLAGALLSLHTDIEGYPDSPFDG</sequence>
<evidence type="ECO:0000259" key="4">
    <source>
        <dbReference type="Pfam" id="PF08450"/>
    </source>
</evidence>
<dbReference type="RefSeq" id="WP_060858143.1">
    <property type="nucleotide sequence ID" value="NZ_FCOC02000021.1"/>
</dbReference>
<dbReference type="GO" id="GO:0005509">
    <property type="term" value="F:calcium ion binding"/>
    <property type="evidence" value="ECO:0007669"/>
    <property type="project" value="TreeGrafter"/>
</dbReference>
<evidence type="ECO:0000313" key="6">
    <source>
        <dbReference type="Proteomes" id="UP000054893"/>
    </source>
</evidence>
<evidence type="ECO:0000256" key="2">
    <source>
        <dbReference type="PIRSR" id="PIRSR605511-1"/>
    </source>
</evidence>
<dbReference type="PRINTS" id="PR01790">
    <property type="entry name" value="SMP30FAMILY"/>
</dbReference>
<feature type="binding site" evidence="3">
    <location>
        <position position="23"/>
    </location>
    <ligand>
        <name>a divalent metal cation</name>
        <dbReference type="ChEBI" id="CHEBI:60240"/>
    </ligand>
</feature>
<protein>
    <submittedName>
        <fullName evidence="5">Gluconolactonase</fullName>
    </submittedName>
</protein>
<dbReference type="Gene3D" id="2.120.10.30">
    <property type="entry name" value="TolB, C-terminal domain"/>
    <property type="match status" value="1"/>
</dbReference>
<dbReference type="EMBL" id="FCOC02000021">
    <property type="protein sequence ID" value="SAL48535.1"/>
    <property type="molecule type" value="Genomic_DNA"/>
</dbReference>
<evidence type="ECO:0000313" key="5">
    <source>
        <dbReference type="EMBL" id="SAL48535.1"/>
    </source>
</evidence>